<feature type="non-terminal residue" evidence="5">
    <location>
        <position position="537"/>
    </location>
</feature>
<protein>
    <recommendedName>
        <fullName evidence="7">Ubiquitinyl hydrolase 1</fullName>
    </recommendedName>
</protein>
<dbReference type="GO" id="GO:1990108">
    <property type="term" value="P:protein linear deubiquitination"/>
    <property type="evidence" value="ECO:0007669"/>
    <property type="project" value="TreeGrafter"/>
</dbReference>
<comment type="similarity">
    <text evidence="2">Belongs to the peptidase C65 family. Otulin subfamily.</text>
</comment>
<evidence type="ECO:0000313" key="6">
    <source>
        <dbReference type="Proteomes" id="UP001497623"/>
    </source>
</evidence>
<comment type="caution">
    <text evidence="5">The sequence shown here is derived from an EMBL/GenBank/DDBJ whole genome shotgun (WGS) entry which is preliminary data.</text>
</comment>
<comment type="subcellular location">
    <subcellularLocation>
        <location evidence="1">Cytoplasm</location>
    </subcellularLocation>
</comment>
<dbReference type="AlphaFoldDB" id="A0AAV2QUF3"/>
<feature type="compositionally biased region" description="Polar residues" evidence="4">
    <location>
        <begin position="166"/>
        <end position="177"/>
    </location>
</feature>
<dbReference type="PRINTS" id="PR02055">
    <property type="entry name" value="PROTEINF105"/>
</dbReference>
<feature type="compositionally biased region" description="Polar residues" evidence="4">
    <location>
        <begin position="131"/>
        <end position="154"/>
    </location>
</feature>
<dbReference type="Pfam" id="PF16218">
    <property type="entry name" value="Peptidase_C101"/>
    <property type="match status" value="1"/>
</dbReference>
<dbReference type="Proteomes" id="UP001497623">
    <property type="component" value="Unassembled WGS sequence"/>
</dbReference>
<evidence type="ECO:0000313" key="5">
    <source>
        <dbReference type="EMBL" id="CAL4095243.1"/>
    </source>
</evidence>
<dbReference type="CDD" id="cd22790">
    <property type="entry name" value="OTU_OTUL-like"/>
    <property type="match status" value="1"/>
</dbReference>
<evidence type="ECO:0000256" key="1">
    <source>
        <dbReference type="ARBA" id="ARBA00004496"/>
    </source>
</evidence>
<name>A0AAV2QUF3_MEGNR</name>
<dbReference type="PANTHER" id="PTHR33662:SF3">
    <property type="entry name" value="FIBROUS SHEATH CABYR-BINDING PROTEIN-LIKE-RELATED"/>
    <property type="match status" value="1"/>
</dbReference>
<keyword evidence="6" id="KW-1185">Reference proteome</keyword>
<evidence type="ECO:0000256" key="4">
    <source>
        <dbReference type="SAM" id="MobiDB-lite"/>
    </source>
</evidence>
<sequence length="537" mass="59305">MATIVKVEIFTRSGRHMQTSMNICAIIDKQKESASDNLINQVESIDGFVFSKYKFLVTWQQLLPDHSSMELDMEEELFASNTPDNDAFSLQYGASGMTTSAMCGSVMSASGTSAMTASMASAMTGSVDSAFHSQAGSRSNSSSPIPAQAMSRSTDGIGRSRKSFASGDNKSLWSSQESGYLDGDNNLLESIESSPLSPVHEIRDNEISRFQQTLDILNDNETTSAYAANENDVSVTRLNNNLMMGNSLVKRDSQRNSELETSNSTANRTPSIGERVKLLEYAEEEWKGTTNTAVTMRQGYSAIPSELNLQYMRRIRGDNYCAVRATVYQVLSQGLPLPKAQESLARLTHELNSGSLYLKDWTFGHRLNFHGNASQGFKVCLEALDQIASSLSGCENREYVLTSQLNSDPTLDVKLCEAVKLHMFAEALRLHSASSIGDDVPVFAMIMFARHTSVTPRDLLNHHINQVGDSGGLEQDEHKIEMFLLGHTLGVTLQIIRPGSYGKEDFICYYPDDNIGVWPQVALLAEDDRHYNIVVRE</sequence>
<dbReference type="GO" id="GO:0004843">
    <property type="term" value="F:cysteine-type deubiquitinase activity"/>
    <property type="evidence" value="ECO:0007669"/>
    <property type="project" value="TreeGrafter"/>
</dbReference>
<evidence type="ECO:0000256" key="2">
    <source>
        <dbReference type="ARBA" id="ARBA00010267"/>
    </source>
</evidence>
<feature type="region of interest" description="Disordered" evidence="4">
    <location>
        <begin position="131"/>
        <end position="177"/>
    </location>
</feature>
<keyword evidence="3" id="KW-0963">Cytoplasm</keyword>
<accession>A0AAV2QUF3</accession>
<dbReference type="InterPro" id="IPR023235">
    <property type="entry name" value="FAM105"/>
</dbReference>
<gene>
    <name evidence="5" type="ORF">MNOR_LOCUS15364</name>
</gene>
<organism evidence="5 6">
    <name type="scientific">Meganyctiphanes norvegica</name>
    <name type="common">Northern krill</name>
    <name type="synonym">Thysanopoda norvegica</name>
    <dbReference type="NCBI Taxonomy" id="48144"/>
    <lineage>
        <taxon>Eukaryota</taxon>
        <taxon>Metazoa</taxon>
        <taxon>Ecdysozoa</taxon>
        <taxon>Arthropoda</taxon>
        <taxon>Crustacea</taxon>
        <taxon>Multicrustacea</taxon>
        <taxon>Malacostraca</taxon>
        <taxon>Eumalacostraca</taxon>
        <taxon>Eucarida</taxon>
        <taxon>Euphausiacea</taxon>
        <taxon>Euphausiidae</taxon>
        <taxon>Meganyctiphanes</taxon>
    </lineage>
</organism>
<evidence type="ECO:0000256" key="3">
    <source>
        <dbReference type="ARBA" id="ARBA00022490"/>
    </source>
</evidence>
<proteinExistence type="inferred from homology"/>
<dbReference type="PANTHER" id="PTHR33662">
    <property type="entry name" value="OTU DEUBIQUITINASE WITH LINEAR LINKAGE-SPECIFICITY A-RELATED"/>
    <property type="match status" value="1"/>
</dbReference>
<evidence type="ECO:0008006" key="7">
    <source>
        <dbReference type="Google" id="ProtNLM"/>
    </source>
</evidence>
<dbReference type="EMBL" id="CAXKWB010009580">
    <property type="protein sequence ID" value="CAL4095243.1"/>
    <property type="molecule type" value="Genomic_DNA"/>
</dbReference>
<dbReference type="GO" id="GO:0005737">
    <property type="term" value="C:cytoplasm"/>
    <property type="evidence" value="ECO:0007669"/>
    <property type="project" value="UniProtKB-SubCell"/>
</dbReference>
<reference evidence="5 6" key="1">
    <citation type="submission" date="2024-05" db="EMBL/GenBank/DDBJ databases">
        <authorList>
            <person name="Wallberg A."/>
        </authorList>
    </citation>
    <scope>NUCLEOTIDE SEQUENCE [LARGE SCALE GENOMIC DNA]</scope>
</reference>